<comment type="similarity">
    <text evidence="4">Belongs to the phosphatidylethanolamine-binding protein family. Mitochondrion-specific ribosomal protein mL38 subfamily.</text>
</comment>
<evidence type="ECO:0000313" key="6">
    <source>
        <dbReference type="EMBL" id="CAF9914357.1"/>
    </source>
</evidence>
<dbReference type="PANTHER" id="PTHR11362:SF82">
    <property type="entry name" value="PHOSPHATIDYLETHANOLAMINE-BINDING PROTEIN 4"/>
    <property type="match status" value="1"/>
</dbReference>
<evidence type="ECO:0000256" key="3">
    <source>
        <dbReference type="ARBA" id="ARBA00037226"/>
    </source>
</evidence>
<evidence type="ECO:0000256" key="2">
    <source>
        <dbReference type="ARBA" id="ARBA00023128"/>
    </source>
</evidence>
<dbReference type="EMBL" id="CAJPDQ010000009">
    <property type="protein sequence ID" value="CAF9914357.1"/>
    <property type="molecule type" value="Genomic_DNA"/>
</dbReference>
<sequence length="417" mass="46926">MTRSMFTTRSLCSACQVQSRAILVRSFTTNSCALALESQTTPGSDSIPPPLSLPQRKKKTYVLSKRGKVPIETGLLIGSRRRRAALASSQDIPFSLLPYQCFQEARKLIAADRVKKIEQIEEERRRIATVTTDDAATMGGESVRKGRLLKMEEHLERLKVLADINDPLVKKKFEDGLGDMSRPVYRQLARDKWLQMKRKVMIQRLDQMNVVPDLVPFLDPQADISISFGRRNIAPGALVPSIVSTVPPKLDIQLFDKGAKTVSIAIVDPDIPNPEKDGFDFRCHFLAANIPINPTNGRIVLGALDKESQVILPWLPPHAQKGSPWHRLAIFVLQQQEGHIIDAVAAREKEVRMGFNTRSWISRSKTTILTATLFRNEWDAGTSAVMKRAGLQGEDIEWKRKPGESLPYKKKDGKRYR</sequence>
<name>A0A8H3F1P4_9LECA</name>
<reference evidence="6" key="1">
    <citation type="submission" date="2021-03" db="EMBL/GenBank/DDBJ databases">
        <authorList>
            <person name="Tagirdzhanova G."/>
        </authorList>
    </citation>
    <scope>NUCLEOTIDE SEQUENCE</scope>
</reference>
<evidence type="ECO:0000256" key="5">
    <source>
        <dbReference type="ARBA" id="ARBA00039444"/>
    </source>
</evidence>
<dbReference type="Gene3D" id="3.90.280.10">
    <property type="entry name" value="PEBP-like"/>
    <property type="match status" value="1"/>
</dbReference>
<organism evidence="6 7">
    <name type="scientific">Gomphillus americanus</name>
    <dbReference type="NCBI Taxonomy" id="1940652"/>
    <lineage>
        <taxon>Eukaryota</taxon>
        <taxon>Fungi</taxon>
        <taxon>Dikarya</taxon>
        <taxon>Ascomycota</taxon>
        <taxon>Pezizomycotina</taxon>
        <taxon>Lecanoromycetes</taxon>
        <taxon>OSLEUM clade</taxon>
        <taxon>Ostropomycetidae</taxon>
        <taxon>Ostropales</taxon>
        <taxon>Graphidaceae</taxon>
        <taxon>Gomphilloideae</taxon>
        <taxon>Gomphillus</taxon>
    </lineage>
</organism>
<keyword evidence="2" id="KW-0496">Mitochondrion</keyword>
<evidence type="ECO:0000256" key="1">
    <source>
        <dbReference type="ARBA" id="ARBA00004173"/>
    </source>
</evidence>
<dbReference type="InterPro" id="IPR036610">
    <property type="entry name" value="PEBP-like_sf"/>
</dbReference>
<evidence type="ECO:0000256" key="4">
    <source>
        <dbReference type="ARBA" id="ARBA00038016"/>
    </source>
</evidence>
<dbReference type="SUPFAM" id="SSF49777">
    <property type="entry name" value="PEBP-like"/>
    <property type="match status" value="1"/>
</dbReference>
<proteinExistence type="inferred from homology"/>
<comment type="caution">
    <text evidence="6">The sequence shown here is derived from an EMBL/GenBank/DDBJ whole genome shotgun (WGS) entry which is preliminary data.</text>
</comment>
<dbReference type="CDD" id="cd00866">
    <property type="entry name" value="PEBP_euk"/>
    <property type="match status" value="1"/>
</dbReference>
<dbReference type="OrthoDB" id="2153661at2759"/>
<dbReference type="Proteomes" id="UP000664169">
    <property type="component" value="Unassembled WGS sequence"/>
</dbReference>
<evidence type="ECO:0000313" key="7">
    <source>
        <dbReference type="Proteomes" id="UP000664169"/>
    </source>
</evidence>
<dbReference type="Gene3D" id="1.20.58.1180">
    <property type="match status" value="1"/>
</dbReference>
<keyword evidence="7" id="KW-1185">Reference proteome</keyword>
<dbReference type="GO" id="GO:0005739">
    <property type="term" value="C:mitochondrion"/>
    <property type="evidence" value="ECO:0007669"/>
    <property type="project" value="UniProtKB-SubCell"/>
</dbReference>
<gene>
    <name evidence="6" type="ORF">GOMPHAMPRED_008140</name>
</gene>
<dbReference type="AlphaFoldDB" id="A0A8H3F1P4"/>
<protein>
    <recommendedName>
        <fullName evidence="5">Large ribosomal subunit protein mL38</fullName>
    </recommendedName>
</protein>
<comment type="subcellular location">
    <subcellularLocation>
        <location evidence="1">Mitochondrion</location>
    </subcellularLocation>
</comment>
<dbReference type="FunFam" id="3.90.280.10:FF:000004">
    <property type="entry name" value="Mitochondrial large ribosomal subunit YmL35"/>
    <property type="match status" value="1"/>
</dbReference>
<dbReference type="InterPro" id="IPR008914">
    <property type="entry name" value="PEBP"/>
</dbReference>
<comment type="function">
    <text evidence="3">Component of the mitochondrial ribosome (mitoribosome), a dedicated translation machinery responsible for the synthesis of mitochondrial genome-encoded proteins, including at least some of the essential transmembrane subunits of the mitochondrial respiratory chain. The mitoribosomes are attached to the mitochondrial inner membrane and translation products are cotranslationally integrated into the membrane.</text>
</comment>
<dbReference type="PANTHER" id="PTHR11362">
    <property type="entry name" value="PHOSPHATIDYLETHANOLAMINE-BINDING PROTEIN"/>
    <property type="match status" value="1"/>
</dbReference>
<accession>A0A8H3F1P4</accession>
<dbReference type="Pfam" id="PF01161">
    <property type="entry name" value="PBP"/>
    <property type="match status" value="1"/>
</dbReference>
<dbReference type="InterPro" id="IPR035810">
    <property type="entry name" value="PEBP_euk"/>
</dbReference>